<evidence type="ECO:0000256" key="11">
    <source>
        <dbReference type="SAM" id="MobiDB-lite"/>
    </source>
</evidence>
<evidence type="ECO:0000256" key="3">
    <source>
        <dbReference type="ARBA" id="ARBA00009471"/>
    </source>
</evidence>
<evidence type="ECO:0000256" key="1">
    <source>
        <dbReference type="ARBA" id="ARBA00004286"/>
    </source>
</evidence>
<keyword evidence="13" id="KW-1185">Reference proteome</keyword>
<keyword evidence="7" id="KW-0132">Cell division</keyword>
<protein>
    <recommendedName>
        <fullName evidence="4">Condensin complex subunit 2</fullName>
    </recommendedName>
</protein>
<dbReference type="Proteomes" id="UP000023152">
    <property type="component" value="Unassembled WGS sequence"/>
</dbReference>
<dbReference type="GO" id="GO:0005737">
    <property type="term" value="C:cytoplasm"/>
    <property type="evidence" value="ECO:0007669"/>
    <property type="project" value="UniProtKB-SubCell"/>
</dbReference>
<feature type="region of interest" description="Disordered" evidence="11">
    <location>
        <begin position="200"/>
        <end position="226"/>
    </location>
</feature>
<dbReference type="AlphaFoldDB" id="X6MLV8"/>
<dbReference type="InterPro" id="IPR022816">
    <property type="entry name" value="Condensin_barren_su2"/>
</dbReference>
<comment type="subcellular location">
    <subcellularLocation>
        <location evidence="1">Chromosome</location>
    </subcellularLocation>
    <subcellularLocation>
        <location evidence="2">Cytoplasm</location>
    </subcellularLocation>
</comment>
<feature type="region of interest" description="Disordered" evidence="11">
    <location>
        <begin position="1"/>
        <end position="32"/>
    </location>
</feature>
<keyword evidence="9" id="KW-0226">DNA condensation</keyword>
<accession>X6MLV8</accession>
<gene>
    <name evidence="12" type="ORF">RFI_23298</name>
</gene>
<reference evidence="12 13" key="1">
    <citation type="journal article" date="2013" name="Curr. Biol.">
        <title>The Genome of the Foraminiferan Reticulomyxa filosa.</title>
        <authorList>
            <person name="Glockner G."/>
            <person name="Hulsmann N."/>
            <person name="Schleicher M."/>
            <person name="Noegel A.A."/>
            <person name="Eichinger L."/>
            <person name="Gallinger C."/>
            <person name="Pawlowski J."/>
            <person name="Sierra R."/>
            <person name="Euteneuer U."/>
            <person name="Pillet L."/>
            <person name="Moustafa A."/>
            <person name="Platzer M."/>
            <person name="Groth M."/>
            <person name="Szafranski K."/>
            <person name="Schliwa M."/>
        </authorList>
    </citation>
    <scope>NUCLEOTIDE SEQUENCE [LARGE SCALE GENOMIC DNA]</scope>
</reference>
<dbReference type="OrthoDB" id="362021at2759"/>
<keyword evidence="5" id="KW-0158">Chromosome</keyword>
<dbReference type="GO" id="GO:0007076">
    <property type="term" value="P:mitotic chromosome condensation"/>
    <property type="evidence" value="ECO:0007669"/>
    <property type="project" value="InterPro"/>
</dbReference>
<dbReference type="PANTHER" id="PTHR13108:SF9">
    <property type="entry name" value="CONDENSIN COMPLEX SUBUNIT 2"/>
    <property type="match status" value="1"/>
</dbReference>
<dbReference type="PANTHER" id="PTHR13108">
    <property type="entry name" value="CONDENSIN COMPLEX SUBUNIT 2"/>
    <property type="match status" value="1"/>
</dbReference>
<feature type="compositionally biased region" description="Basic and acidic residues" evidence="11">
    <location>
        <begin position="200"/>
        <end position="209"/>
    </location>
</feature>
<keyword evidence="10" id="KW-0131">Cell cycle</keyword>
<name>X6MLV8_RETFI</name>
<evidence type="ECO:0000256" key="5">
    <source>
        <dbReference type="ARBA" id="ARBA00022454"/>
    </source>
</evidence>
<evidence type="ECO:0000313" key="13">
    <source>
        <dbReference type="Proteomes" id="UP000023152"/>
    </source>
</evidence>
<keyword evidence="6" id="KW-0963">Cytoplasm</keyword>
<organism evidence="12 13">
    <name type="scientific">Reticulomyxa filosa</name>
    <dbReference type="NCBI Taxonomy" id="46433"/>
    <lineage>
        <taxon>Eukaryota</taxon>
        <taxon>Sar</taxon>
        <taxon>Rhizaria</taxon>
        <taxon>Retaria</taxon>
        <taxon>Foraminifera</taxon>
        <taxon>Monothalamids</taxon>
        <taxon>Reticulomyxidae</taxon>
        <taxon>Reticulomyxa</taxon>
    </lineage>
</organism>
<evidence type="ECO:0000256" key="7">
    <source>
        <dbReference type="ARBA" id="ARBA00022618"/>
    </source>
</evidence>
<sequence>MCFDFKSLANDQTKRQEGGNGDNEEIDSDAETVTTRRDSIANVFVPLKVPQDAFDHLNLNATQVFNDELDDVQHKNITNDLGSVENKDMSVKIGSNQKVVDGIKTNAFPIQIRRSDSKPNSSKFSNLTLMNQFIQNLENRDIENVTMLFDAKKDGNWRGPDQWYHRRYQLTIDRQKKQLTNTEVLLFLLLYKKKQKDDFKTPRKDKTVAEEDNDGSSTKKKSGKSSKSKESKFVDFLIIGSGKFTSNKELESTKNDNCLTEKVLRANKHKAHLLPIDFHIKPDMFIKMFIKPNYSHQYLSSFGNKHKKAFARGIDSKQAHLLDSAYNIGLDEDDKNADLYWQDVDSNHQINTTAGYDLLQSECISEFDMIEAPAQVNKVTLDFATKAKKVDVRKLKQCLWEQITNNLTADHVTEKEAAKTIATTSVLSSKSNTFMNSMEGLSKNIDTKELSNLSVPFCFICLLHLANEQNLVLAENENEPNGNFFIQEMFVKNVGNMTLAEGTLKTDFE</sequence>
<evidence type="ECO:0000256" key="8">
    <source>
        <dbReference type="ARBA" id="ARBA00022776"/>
    </source>
</evidence>
<comment type="similarity">
    <text evidence="3">Belongs to the CND2 (condensin subunit 2) family.</text>
</comment>
<proteinExistence type="inferred from homology"/>
<keyword evidence="8" id="KW-0498">Mitosis</keyword>
<evidence type="ECO:0000256" key="2">
    <source>
        <dbReference type="ARBA" id="ARBA00004496"/>
    </source>
</evidence>
<dbReference type="EMBL" id="ASPP01020234">
    <property type="protein sequence ID" value="ETO14070.1"/>
    <property type="molecule type" value="Genomic_DNA"/>
</dbReference>
<evidence type="ECO:0000256" key="9">
    <source>
        <dbReference type="ARBA" id="ARBA00023067"/>
    </source>
</evidence>
<evidence type="ECO:0000313" key="12">
    <source>
        <dbReference type="EMBL" id="ETO14070.1"/>
    </source>
</evidence>
<dbReference type="GO" id="GO:0000796">
    <property type="term" value="C:condensin complex"/>
    <property type="evidence" value="ECO:0007669"/>
    <property type="project" value="InterPro"/>
</dbReference>
<evidence type="ECO:0000256" key="10">
    <source>
        <dbReference type="ARBA" id="ARBA00023306"/>
    </source>
</evidence>
<evidence type="ECO:0000256" key="4">
    <source>
        <dbReference type="ARBA" id="ARBA00016065"/>
    </source>
</evidence>
<dbReference type="Pfam" id="PF05786">
    <property type="entry name" value="Cnd2"/>
    <property type="match status" value="1"/>
</dbReference>
<dbReference type="GO" id="GO:0051301">
    <property type="term" value="P:cell division"/>
    <property type="evidence" value="ECO:0007669"/>
    <property type="project" value="UniProtKB-KW"/>
</dbReference>
<comment type="caution">
    <text evidence="12">The sequence shown here is derived from an EMBL/GenBank/DDBJ whole genome shotgun (WGS) entry which is preliminary data.</text>
</comment>
<evidence type="ECO:0000256" key="6">
    <source>
        <dbReference type="ARBA" id="ARBA00022490"/>
    </source>
</evidence>
<dbReference type="GO" id="GO:0003682">
    <property type="term" value="F:chromatin binding"/>
    <property type="evidence" value="ECO:0007669"/>
    <property type="project" value="TreeGrafter"/>
</dbReference>